<comment type="catalytic activity">
    <reaction evidence="10">
        <text>ATP + H2O = ADP + phosphate + H(+)</text>
        <dbReference type="Rhea" id="RHEA:13065"/>
        <dbReference type="ChEBI" id="CHEBI:15377"/>
        <dbReference type="ChEBI" id="CHEBI:15378"/>
        <dbReference type="ChEBI" id="CHEBI:30616"/>
        <dbReference type="ChEBI" id="CHEBI:43474"/>
        <dbReference type="ChEBI" id="CHEBI:456216"/>
        <dbReference type="EC" id="5.6.2.4"/>
    </reaction>
</comment>
<evidence type="ECO:0000256" key="1">
    <source>
        <dbReference type="ARBA" id="ARBA00009922"/>
    </source>
</evidence>
<dbReference type="PANTHER" id="PTHR11070:SF2">
    <property type="entry name" value="ATP-DEPENDENT DNA HELICASE SRS2"/>
    <property type="match status" value="1"/>
</dbReference>
<evidence type="ECO:0000256" key="8">
    <source>
        <dbReference type="ARBA" id="ARBA00034617"/>
    </source>
</evidence>
<dbReference type="Pfam" id="PF00580">
    <property type="entry name" value="UvrD-helicase"/>
    <property type="match status" value="1"/>
</dbReference>
<evidence type="ECO:0000256" key="5">
    <source>
        <dbReference type="ARBA" id="ARBA00022840"/>
    </source>
</evidence>
<dbReference type="InterPro" id="IPR000212">
    <property type="entry name" value="DNA_helicase_UvrD/REP"/>
</dbReference>
<evidence type="ECO:0000256" key="2">
    <source>
        <dbReference type="ARBA" id="ARBA00022741"/>
    </source>
</evidence>
<dbReference type="InterPro" id="IPR002121">
    <property type="entry name" value="HRDC_dom"/>
</dbReference>
<dbReference type="InterPro" id="IPR027417">
    <property type="entry name" value="P-loop_NTPase"/>
</dbReference>
<keyword evidence="15" id="KW-1185">Reference proteome</keyword>
<proteinExistence type="inferred from homology"/>
<feature type="domain" description="UvrD-like helicase ATP-binding" evidence="13">
    <location>
        <begin position="8"/>
        <end position="304"/>
    </location>
</feature>
<evidence type="ECO:0000256" key="7">
    <source>
        <dbReference type="ARBA" id="ARBA00023235"/>
    </source>
</evidence>
<name>A0A0D8HG99_9ACTN</name>
<sequence length="692" mass="78104">MSDIALFKGLTEEQITAVTDQSPIVCIIAGPGSGKTTVLTKRIAHRATKHQIAPKNTVVITFTNQAAQELRTRLATFNLYDLPWIGTFHAFAFQVIRKYHEERRTHPPLLITSKPREIQAMLHDSRDLKGLISRSPSSSSETSKLSHLVIAEIATEIENAKSEMILVNDYLEWYRRTNRQSSIGGDVLAEIFMAYEARKKKLNRIDFEDLLLVGGDILVDNTSFAATFRWWYRHFYVDEFQDVNRPQIRLLKGLVGDNPDLCVVGDPKQAIYTWNGATPGILLNFDQTFPRAQYRYLTANFRSSPEIVDLANAIATSFEDSDLSRRGGVIYAKRQGGSMPKLLEFENDENESKEIAKSIYESITDGRLANEIAVIARTNSLLPPLAEALSSLRVPHQILGGEQILNNNLVKSTMKHLKEVLGPRGRLQDAIVEIDNLIKEFENDRNSQKTEESLEYLRSIALESLRFDPRMDIYGFTTYFKARANDIGSTKKDGVTLTTLHRSKGLEWPSVYLIALENGILPHSKSVTPSAYEEEKRLLYVGITRARDNLILSYAKKRGSSNKFRSPSDLLYPIEELVTMGNQKLATKEVALSYIRQNRKMLLEPHKSSLPQGIDPIIDTLLLWRKTKALAEAKEDRSILSEVTLEAIAASLPRGIDELNRIPGVSTHFSITYGRELLRLTNGLRKASKSRT</sequence>
<comment type="similarity">
    <text evidence="1">Belongs to the helicase family. UvrD subfamily.</text>
</comment>
<evidence type="ECO:0000259" key="13">
    <source>
        <dbReference type="PROSITE" id="PS51198"/>
    </source>
</evidence>
<evidence type="ECO:0000313" key="14">
    <source>
        <dbReference type="EMBL" id="KJF17005.1"/>
    </source>
</evidence>
<evidence type="ECO:0000256" key="6">
    <source>
        <dbReference type="ARBA" id="ARBA00023125"/>
    </source>
</evidence>
<dbReference type="InterPro" id="IPR014017">
    <property type="entry name" value="DNA_helicase_UvrD-like_C"/>
</dbReference>
<dbReference type="InterPro" id="IPR010997">
    <property type="entry name" value="HRDC-like_sf"/>
</dbReference>
<dbReference type="PROSITE" id="PS50967">
    <property type="entry name" value="HRDC"/>
    <property type="match status" value="1"/>
</dbReference>
<protein>
    <recommendedName>
        <fullName evidence="9">DNA 3'-5' helicase</fullName>
        <ecNumber evidence="9">5.6.2.4</ecNumber>
    </recommendedName>
</protein>
<comment type="catalytic activity">
    <reaction evidence="8">
        <text>Couples ATP hydrolysis with the unwinding of duplex DNA by translocating in the 3'-5' direction.</text>
        <dbReference type="EC" id="5.6.2.4"/>
    </reaction>
</comment>
<evidence type="ECO:0000256" key="10">
    <source>
        <dbReference type="ARBA" id="ARBA00048988"/>
    </source>
</evidence>
<comment type="caution">
    <text evidence="14">The sequence shown here is derived from an EMBL/GenBank/DDBJ whole genome shotgun (WGS) entry which is preliminary data.</text>
</comment>
<keyword evidence="4 11" id="KW-0347">Helicase</keyword>
<dbReference type="EC" id="5.6.2.4" evidence="9"/>
<dbReference type="OrthoDB" id="4812256at2"/>
<evidence type="ECO:0000256" key="9">
    <source>
        <dbReference type="ARBA" id="ARBA00034808"/>
    </source>
</evidence>
<keyword evidence="5 11" id="KW-0067">ATP-binding</keyword>
<accession>A0A0D8HG99</accession>
<dbReference type="Pfam" id="PF00570">
    <property type="entry name" value="HRDC"/>
    <property type="match status" value="1"/>
</dbReference>
<dbReference type="STRING" id="1280514.AXFE_21400"/>
<keyword evidence="6" id="KW-0238">DNA-binding</keyword>
<dbReference type="GO" id="GO:0016887">
    <property type="term" value="F:ATP hydrolysis activity"/>
    <property type="evidence" value="ECO:0007669"/>
    <property type="project" value="RHEA"/>
</dbReference>
<dbReference type="Gene3D" id="1.10.486.10">
    <property type="entry name" value="PCRA, domain 4"/>
    <property type="match status" value="2"/>
</dbReference>
<dbReference type="Proteomes" id="UP000032360">
    <property type="component" value="Unassembled WGS sequence"/>
</dbReference>
<dbReference type="InterPro" id="IPR044876">
    <property type="entry name" value="HRDC_dom_sf"/>
</dbReference>
<dbReference type="Pfam" id="PF13361">
    <property type="entry name" value="UvrD_C"/>
    <property type="match status" value="2"/>
</dbReference>
<keyword evidence="2 11" id="KW-0547">Nucleotide-binding</keyword>
<dbReference type="CDD" id="cd17932">
    <property type="entry name" value="DEXQc_UvrD"/>
    <property type="match status" value="1"/>
</dbReference>
<gene>
    <name evidence="14" type="primary">uvrD2</name>
    <name evidence="14" type="ORF">AXFE_21400</name>
</gene>
<dbReference type="GO" id="GO:0043138">
    <property type="term" value="F:3'-5' DNA helicase activity"/>
    <property type="evidence" value="ECO:0007669"/>
    <property type="project" value="UniProtKB-EC"/>
</dbReference>
<dbReference type="PROSITE" id="PS51198">
    <property type="entry name" value="UVRD_HELICASE_ATP_BIND"/>
    <property type="match status" value="1"/>
</dbReference>
<dbReference type="Gene3D" id="1.10.150.80">
    <property type="entry name" value="HRDC domain"/>
    <property type="match status" value="1"/>
</dbReference>
<reference evidence="14 15" key="1">
    <citation type="submission" date="2015-01" db="EMBL/GenBank/DDBJ databases">
        <title>Draft genome of the acidophilic iron oxidizer Acidithrix ferrooxidans strain Py-F3.</title>
        <authorList>
            <person name="Poehlein A."/>
            <person name="Eisen S."/>
            <person name="Schloemann M."/>
            <person name="Johnson B.D."/>
            <person name="Daniel R."/>
            <person name="Muehling M."/>
        </authorList>
    </citation>
    <scope>NUCLEOTIDE SEQUENCE [LARGE SCALE GENOMIC DNA]</scope>
    <source>
        <strain evidence="14 15">Py-F3</strain>
    </source>
</reference>
<dbReference type="GO" id="GO:0003677">
    <property type="term" value="F:DNA binding"/>
    <property type="evidence" value="ECO:0007669"/>
    <property type="project" value="UniProtKB-KW"/>
</dbReference>
<dbReference type="SUPFAM" id="SSF52540">
    <property type="entry name" value="P-loop containing nucleoside triphosphate hydrolases"/>
    <property type="match status" value="1"/>
</dbReference>
<dbReference type="AlphaFoldDB" id="A0A0D8HG99"/>
<evidence type="ECO:0000256" key="4">
    <source>
        <dbReference type="ARBA" id="ARBA00022806"/>
    </source>
</evidence>
<dbReference type="Gene3D" id="1.10.10.160">
    <property type="match status" value="1"/>
</dbReference>
<feature type="binding site" evidence="11">
    <location>
        <begin position="29"/>
        <end position="36"/>
    </location>
    <ligand>
        <name>ATP</name>
        <dbReference type="ChEBI" id="CHEBI:30616"/>
    </ligand>
</feature>
<evidence type="ECO:0000256" key="3">
    <source>
        <dbReference type="ARBA" id="ARBA00022801"/>
    </source>
</evidence>
<feature type="domain" description="HRDC" evidence="12">
    <location>
        <begin position="611"/>
        <end position="691"/>
    </location>
</feature>
<dbReference type="InterPro" id="IPR013986">
    <property type="entry name" value="DExx_box_DNA_helicase_dom_sf"/>
</dbReference>
<keyword evidence="3 11" id="KW-0378">Hydrolase</keyword>
<evidence type="ECO:0000256" key="11">
    <source>
        <dbReference type="PROSITE-ProRule" id="PRU00560"/>
    </source>
</evidence>
<dbReference type="Gene3D" id="3.40.50.300">
    <property type="entry name" value="P-loop containing nucleotide triphosphate hydrolases"/>
    <property type="match status" value="3"/>
</dbReference>
<organism evidence="14 15">
    <name type="scientific">Acidithrix ferrooxidans</name>
    <dbReference type="NCBI Taxonomy" id="1280514"/>
    <lineage>
        <taxon>Bacteria</taxon>
        <taxon>Bacillati</taxon>
        <taxon>Actinomycetota</taxon>
        <taxon>Acidimicrobiia</taxon>
        <taxon>Acidimicrobiales</taxon>
        <taxon>Acidimicrobiaceae</taxon>
        <taxon>Acidithrix</taxon>
    </lineage>
</organism>
<dbReference type="EMBL" id="JXYS01000068">
    <property type="protein sequence ID" value="KJF17005.1"/>
    <property type="molecule type" value="Genomic_DNA"/>
</dbReference>
<dbReference type="GO" id="GO:0000725">
    <property type="term" value="P:recombinational repair"/>
    <property type="evidence" value="ECO:0007669"/>
    <property type="project" value="TreeGrafter"/>
</dbReference>
<dbReference type="GO" id="GO:0005524">
    <property type="term" value="F:ATP binding"/>
    <property type="evidence" value="ECO:0007669"/>
    <property type="project" value="UniProtKB-UniRule"/>
</dbReference>
<dbReference type="InterPro" id="IPR014016">
    <property type="entry name" value="UvrD-like_ATP-bd"/>
</dbReference>
<keyword evidence="7" id="KW-0413">Isomerase</keyword>
<evidence type="ECO:0000313" key="15">
    <source>
        <dbReference type="Proteomes" id="UP000032360"/>
    </source>
</evidence>
<evidence type="ECO:0000259" key="12">
    <source>
        <dbReference type="PROSITE" id="PS50967"/>
    </source>
</evidence>
<dbReference type="SUPFAM" id="SSF47819">
    <property type="entry name" value="HRDC-like"/>
    <property type="match status" value="1"/>
</dbReference>
<dbReference type="RefSeq" id="WP_052605770.1">
    <property type="nucleotide sequence ID" value="NZ_JXYS01000068.1"/>
</dbReference>
<dbReference type="PANTHER" id="PTHR11070">
    <property type="entry name" value="UVRD / RECB / PCRA DNA HELICASE FAMILY MEMBER"/>
    <property type="match status" value="1"/>
</dbReference>